<reference evidence="1 2" key="1">
    <citation type="submission" date="2023-07" db="EMBL/GenBank/DDBJ databases">
        <title>Comparative genomics of wheat-associated soil bacteria to identify genetic determinants of phenazine resistance.</title>
        <authorList>
            <person name="Mouncey N."/>
        </authorList>
    </citation>
    <scope>NUCLEOTIDE SEQUENCE [LARGE SCALE GENOMIC DNA]</scope>
    <source>
        <strain evidence="1 2">W2I16</strain>
    </source>
</reference>
<evidence type="ECO:0000313" key="2">
    <source>
        <dbReference type="Proteomes" id="UP001223072"/>
    </source>
</evidence>
<dbReference type="Proteomes" id="UP001223072">
    <property type="component" value="Unassembled WGS sequence"/>
</dbReference>
<comment type="caution">
    <text evidence="1">The sequence shown here is derived from an EMBL/GenBank/DDBJ whole genome shotgun (WGS) entry which is preliminary data.</text>
</comment>
<gene>
    <name evidence="1" type="ORF">QFZ49_003488</name>
</gene>
<dbReference type="RefSeq" id="WP_307627324.1">
    <property type="nucleotide sequence ID" value="NZ_JAUSZS010000004.1"/>
</dbReference>
<dbReference type="EMBL" id="JAUSZS010000004">
    <property type="protein sequence ID" value="MDQ0933548.1"/>
    <property type="molecule type" value="Genomic_DNA"/>
</dbReference>
<accession>A0ABU0RNH6</accession>
<proteinExistence type="predicted"/>
<organism evidence="1 2">
    <name type="scientific">Streptomyces turgidiscabies</name>
    <dbReference type="NCBI Taxonomy" id="85558"/>
    <lineage>
        <taxon>Bacteria</taxon>
        <taxon>Bacillati</taxon>
        <taxon>Actinomycetota</taxon>
        <taxon>Actinomycetes</taxon>
        <taxon>Kitasatosporales</taxon>
        <taxon>Streptomycetaceae</taxon>
        <taxon>Streptomyces</taxon>
    </lineage>
</organism>
<evidence type="ECO:0000313" key="1">
    <source>
        <dbReference type="EMBL" id="MDQ0933548.1"/>
    </source>
</evidence>
<protein>
    <submittedName>
        <fullName evidence="1">Uncharacterized protein</fullName>
    </submittedName>
</protein>
<keyword evidence="2" id="KW-1185">Reference proteome</keyword>
<sequence length="56" mass="5763">MVTTGGYWPSVWAAVGEELVALRTLTSEAEGAFSGHLARVAERSSGRAGEGGAEAR</sequence>
<name>A0ABU0RNH6_9ACTN</name>